<accession>A0A554X4Z6</accession>
<keyword evidence="2 5" id="KW-0812">Transmembrane</keyword>
<keyword evidence="3 5" id="KW-1133">Transmembrane helix</keyword>
<evidence type="ECO:0000256" key="5">
    <source>
        <dbReference type="SAM" id="Phobius"/>
    </source>
</evidence>
<reference evidence="7 8" key="1">
    <citation type="submission" date="2019-07" db="EMBL/GenBank/DDBJ databases">
        <title>Tepidimonas charontis SPSP-6 draft genome.</title>
        <authorList>
            <person name="Da Costa M.S."/>
            <person name="Froufe H.J.C."/>
            <person name="Egas C."/>
            <person name="Albuquerque L."/>
        </authorList>
    </citation>
    <scope>NUCLEOTIDE SEQUENCE [LARGE SCALE GENOMIC DNA]</scope>
    <source>
        <strain evidence="7 8">SPSP-6</strain>
    </source>
</reference>
<evidence type="ECO:0000259" key="6">
    <source>
        <dbReference type="Pfam" id="PF04335"/>
    </source>
</evidence>
<dbReference type="InterPro" id="IPR032710">
    <property type="entry name" value="NTF2-like_dom_sf"/>
</dbReference>
<evidence type="ECO:0000313" key="8">
    <source>
        <dbReference type="Proteomes" id="UP000318294"/>
    </source>
</evidence>
<dbReference type="InterPro" id="IPR007430">
    <property type="entry name" value="VirB8"/>
</dbReference>
<evidence type="ECO:0000313" key="7">
    <source>
        <dbReference type="EMBL" id="TSE30910.1"/>
    </source>
</evidence>
<protein>
    <submittedName>
        <fullName evidence="7">VirB8 protein</fullName>
    </submittedName>
</protein>
<gene>
    <name evidence="7" type="ORF">Tchar_02360</name>
</gene>
<keyword evidence="8" id="KW-1185">Reference proteome</keyword>
<dbReference type="InterPro" id="IPR035658">
    <property type="entry name" value="TrbF"/>
</dbReference>
<name>A0A554X4Z6_9BURK</name>
<feature type="transmembrane region" description="Helical" evidence="5">
    <location>
        <begin position="42"/>
        <end position="63"/>
    </location>
</feature>
<feature type="domain" description="Bacterial virulence protein VirB8" evidence="6">
    <location>
        <begin position="22"/>
        <end position="229"/>
    </location>
</feature>
<dbReference type="OrthoDB" id="9778195at2"/>
<keyword evidence="4 5" id="KW-0472">Membrane</keyword>
<organism evidence="7 8">
    <name type="scientific">Tepidimonas charontis</name>
    <dbReference type="NCBI Taxonomy" id="2267262"/>
    <lineage>
        <taxon>Bacteria</taxon>
        <taxon>Pseudomonadati</taxon>
        <taxon>Pseudomonadota</taxon>
        <taxon>Betaproteobacteria</taxon>
        <taxon>Burkholderiales</taxon>
        <taxon>Tepidimonas</taxon>
    </lineage>
</organism>
<dbReference type="Pfam" id="PF04335">
    <property type="entry name" value="VirB8"/>
    <property type="match status" value="1"/>
</dbReference>
<sequence length="230" mass="25770">MFRKKSASPPPPPPAATPYLSARREWDERYGHLLTQARNWRLAATAAIGVAALAVLGVTWIGAQTKIQPFVIAVDNLGSPVAVAKPGALQRGQERDERVVRAQIGNWVWNARTLLTDFTAQQVLFDRVYAMLATDAAAALKPFFEDDRMPKLREQTQVSVEIKTVLPAGGDTWQVDWVETVARPGDTVRREKWRALIAVGFSEKLAAKPELMMWNPYGMYVKQVSWQKEI</sequence>
<dbReference type="Proteomes" id="UP000318294">
    <property type="component" value="Unassembled WGS sequence"/>
</dbReference>
<dbReference type="Gene3D" id="3.10.450.230">
    <property type="entry name" value="VirB8 protein"/>
    <property type="match status" value="1"/>
</dbReference>
<dbReference type="CDD" id="cd16425">
    <property type="entry name" value="TrbF"/>
    <property type="match status" value="1"/>
</dbReference>
<dbReference type="GO" id="GO:0016020">
    <property type="term" value="C:membrane"/>
    <property type="evidence" value="ECO:0007669"/>
    <property type="project" value="UniProtKB-SubCell"/>
</dbReference>
<dbReference type="RefSeq" id="WP_144329222.1">
    <property type="nucleotide sequence ID" value="NZ_VJON01000050.1"/>
</dbReference>
<dbReference type="AlphaFoldDB" id="A0A554X4Z6"/>
<dbReference type="SUPFAM" id="SSF54427">
    <property type="entry name" value="NTF2-like"/>
    <property type="match status" value="1"/>
</dbReference>
<proteinExistence type="predicted"/>
<comment type="caution">
    <text evidence="7">The sequence shown here is derived from an EMBL/GenBank/DDBJ whole genome shotgun (WGS) entry which is preliminary data.</text>
</comment>
<dbReference type="EMBL" id="VJON01000050">
    <property type="protein sequence ID" value="TSE30910.1"/>
    <property type="molecule type" value="Genomic_DNA"/>
</dbReference>
<comment type="subcellular location">
    <subcellularLocation>
        <location evidence="1">Membrane</location>
        <topology evidence="1">Single-pass membrane protein</topology>
    </subcellularLocation>
</comment>
<evidence type="ECO:0000256" key="4">
    <source>
        <dbReference type="ARBA" id="ARBA00023136"/>
    </source>
</evidence>
<evidence type="ECO:0000256" key="2">
    <source>
        <dbReference type="ARBA" id="ARBA00022692"/>
    </source>
</evidence>
<evidence type="ECO:0000256" key="3">
    <source>
        <dbReference type="ARBA" id="ARBA00022989"/>
    </source>
</evidence>
<evidence type="ECO:0000256" key="1">
    <source>
        <dbReference type="ARBA" id="ARBA00004167"/>
    </source>
</evidence>